<evidence type="ECO:0000259" key="11">
    <source>
        <dbReference type="SMART" id="SM00990"/>
    </source>
</evidence>
<accession>A0AAE3KUZ7</accession>
<evidence type="ECO:0000256" key="5">
    <source>
        <dbReference type="ARBA" id="ARBA00012029"/>
    </source>
</evidence>
<keyword evidence="7" id="KW-0479">Metal-binding</keyword>
<evidence type="ECO:0000313" key="12">
    <source>
        <dbReference type="EMBL" id="MCP9763686.1"/>
    </source>
</evidence>
<evidence type="ECO:0000256" key="1">
    <source>
        <dbReference type="ARBA" id="ARBA00000983"/>
    </source>
</evidence>
<keyword evidence="13" id="KW-1185">Reference proteome</keyword>
<dbReference type="InterPro" id="IPR011856">
    <property type="entry name" value="tRNA_endonuc-like_dom_sf"/>
</dbReference>
<comment type="cofactor">
    <cofactor evidence="3">
        <name>Mg(2+)</name>
        <dbReference type="ChEBI" id="CHEBI:18420"/>
    </cofactor>
</comment>
<protein>
    <recommendedName>
        <fullName evidence="5">phosphodiesterase I</fullName>
        <ecNumber evidence="5">3.1.4.1</ecNumber>
    </recommendedName>
</protein>
<keyword evidence="9" id="KW-0460">Magnesium</keyword>
<dbReference type="Pfam" id="PF08774">
    <property type="entry name" value="VRR_NUC"/>
    <property type="match status" value="1"/>
</dbReference>
<dbReference type="Gene3D" id="3.40.1350.10">
    <property type="match status" value="1"/>
</dbReference>
<dbReference type="SMART" id="SM00990">
    <property type="entry name" value="VRR_NUC"/>
    <property type="match status" value="1"/>
</dbReference>
<evidence type="ECO:0000256" key="7">
    <source>
        <dbReference type="ARBA" id="ARBA00022723"/>
    </source>
</evidence>
<sequence length="560" mass="67167">MFHWPTTAYRFRFEMVELPPKYYHTNFEYLLGFVKDKYKSLLIEQEWRFLRKYYSLPEDAQCLFIRFTNRKGLFFKIEGLKYDEIEEIPNQVDLLVKHGFISPLDFEEHKLWLGEILYVLTKADLVSIFELKNLKNEKREVLVDCVKNEFTVAEIFQKINASQSIVKMNFEQEVSFLRFLFFGNKSMDMTEFVLRDMGLVQYYQHSDDDLVARFETRKDAEDKWMVSEQFVIFDSLKNESSDSEILDWYSNLYQTCQDLSPIALPSFQKLQLRIGKYFEQRKNYQAAIEVFSETQIVPSRERKARCLVKLGYVEEAKATCNEMLEFPQNVDEEYFAEYFLKTIEGKKNKKQTTDWLKTADEITIDRIYRNQVEFGSIEYYLELGFSAGFSENHTWRTLFGLLFWEIIFDPSLVSFHHPFQRRPSDLHLPEFYEKRKEQIHSLLDSFDDKDDFLQHLWSNFQKNEGVANPFVVWVEEIWEMVRVMVLQMELEQLKKVMTKIAENIVENSRGLPDLLVWSENHYEFVEIKSPNDTLSNQQLFWLRYFKELGVNAKVLRVKFD</sequence>
<dbReference type="Proteomes" id="UP001204144">
    <property type="component" value="Unassembled WGS sequence"/>
</dbReference>
<dbReference type="EC" id="3.1.4.1" evidence="5"/>
<evidence type="ECO:0000256" key="6">
    <source>
        <dbReference type="ARBA" id="ARBA00022722"/>
    </source>
</evidence>
<keyword evidence="10" id="KW-0464">Manganese</keyword>
<comment type="caution">
    <text evidence="12">The sequence shown here is derived from an EMBL/GenBank/DDBJ whole genome shotgun (WGS) entry which is preliminary data.</text>
</comment>
<organism evidence="12 13">
    <name type="scientific">Lacihabitans soyangensis</name>
    <dbReference type="NCBI Taxonomy" id="869394"/>
    <lineage>
        <taxon>Bacteria</taxon>
        <taxon>Pseudomonadati</taxon>
        <taxon>Bacteroidota</taxon>
        <taxon>Cytophagia</taxon>
        <taxon>Cytophagales</taxon>
        <taxon>Leadbetterellaceae</taxon>
        <taxon>Lacihabitans</taxon>
    </lineage>
</organism>
<proteinExistence type="inferred from homology"/>
<dbReference type="GO" id="GO:0003676">
    <property type="term" value="F:nucleic acid binding"/>
    <property type="evidence" value="ECO:0007669"/>
    <property type="project" value="InterPro"/>
</dbReference>
<evidence type="ECO:0000256" key="9">
    <source>
        <dbReference type="ARBA" id="ARBA00022842"/>
    </source>
</evidence>
<dbReference type="InterPro" id="IPR049125">
    <property type="entry name" value="FAN1-like_WH"/>
</dbReference>
<reference evidence="12 13" key="1">
    <citation type="submission" date="2018-11" db="EMBL/GenBank/DDBJ databases">
        <title>Novel bacteria species description.</title>
        <authorList>
            <person name="Han J.-H."/>
        </authorList>
    </citation>
    <scope>NUCLEOTIDE SEQUENCE [LARGE SCALE GENOMIC DNA]</scope>
    <source>
        <strain evidence="12 13">KCTC23259</strain>
    </source>
</reference>
<dbReference type="AlphaFoldDB" id="A0AAE3KUZ7"/>
<dbReference type="PANTHER" id="PTHR15749:SF4">
    <property type="entry name" value="FANCONI-ASSOCIATED NUCLEASE 1"/>
    <property type="match status" value="1"/>
</dbReference>
<dbReference type="PANTHER" id="PTHR15749">
    <property type="entry name" value="FANCONI-ASSOCIATED NUCLEASE 1"/>
    <property type="match status" value="1"/>
</dbReference>
<dbReference type="InterPro" id="IPR014883">
    <property type="entry name" value="VRR_NUC"/>
</dbReference>
<dbReference type="EMBL" id="RJUF01000035">
    <property type="protein sequence ID" value="MCP9763686.1"/>
    <property type="molecule type" value="Genomic_DNA"/>
</dbReference>
<dbReference type="GO" id="GO:0036297">
    <property type="term" value="P:interstrand cross-link repair"/>
    <property type="evidence" value="ECO:0007669"/>
    <property type="project" value="InterPro"/>
</dbReference>
<comment type="similarity">
    <text evidence="4">Belongs to the FAN1 family.</text>
</comment>
<evidence type="ECO:0000256" key="8">
    <source>
        <dbReference type="ARBA" id="ARBA00022801"/>
    </source>
</evidence>
<comment type="cofactor">
    <cofactor evidence="2">
        <name>Mn(2+)</name>
        <dbReference type="ChEBI" id="CHEBI:29035"/>
    </cofactor>
</comment>
<dbReference type="Pfam" id="PF21315">
    <property type="entry name" value="FAN1_HTH"/>
    <property type="match status" value="1"/>
</dbReference>
<evidence type="ECO:0000256" key="2">
    <source>
        <dbReference type="ARBA" id="ARBA00001936"/>
    </source>
</evidence>
<keyword evidence="8" id="KW-0378">Hydrolase</keyword>
<comment type="catalytic activity">
    <reaction evidence="1">
        <text>Hydrolytically removes 5'-nucleotides successively from the 3'-hydroxy termini of 3'-hydroxy-terminated oligonucleotides.</text>
        <dbReference type="EC" id="3.1.4.1"/>
    </reaction>
</comment>
<gene>
    <name evidence="12" type="ORF">EGI31_12040</name>
</gene>
<feature type="domain" description="VRR-NUC" evidence="11">
    <location>
        <begin position="447"/>
        <end position="559"/>
    </location>
</feature>
<evidence type="ECO:0000256" key="4">
    <source>
        <dbReference type="ARBA" id="ARBA00005533"/>
    </source>
</evidence>
<evidence type="ECO:0000313" key="13">
    <source>
        <dbReference type="Proteomes" id="UP001204144"/>
    </source>
</evidence>
<dbReference type="GO" id="GO:0004528">
    <property type="term" value="F:phosphodiesterase I activity"/>
    <property type="evidence" value="ECO:0007669"/>
    <property type="project" value="UniProtKB-EC"/>
</dbReference>
<dbReference type="RefSeq" id="WP_255037460.1">
    <property type="nucleotide sequence ID" value="NZ_RJUF01000035.1"/>
</dbReference>
<evidence type="ECO:0000256" key="10">
    <source>
        <dbReference type="ARBA" id="ARBA00023211"/>
    </source>
</evidence>
<keyword evidence="6" id="KW-0540">Nuclease</keyword>
<name>A0AAE3KUZ7_9BACT</name>
<dbReference type="InterPro" id="IPR033315">
    <property type="entry name" value="Fan1-like"/>
</dbReference>
<dbReference type="GO" id="GO:0046872">
    <property type="term" value="F:metal ion binding"/>
    <property type="evidence" value="ECO:0007669"/>
    <property type="project" value="UniProtKB-KW"/>
</dbReference>
<evidence type="ECO:0000256" key="3">
    <source>
        <dbReference type="ARBA" id="ARBA00001946"/>
    </source>
</evidence>